<dbReference type="EMBL" id="JABEBT010000023">
    <property type="protein sequence ID" value="KAF7637044.1"/>
    <property type="molecule type" value="Genomic_DNA"/>
</dbReference>
<accession>A0A8S9ZV44</accession>
<reference evidence="2" key="1">
    <citation type="journal article" date="2020" name="Ecol. Evol.">
        <title>Genome structure and content of the rice root-knot nematode (Meloidogyne graminicola).</title>
        <authorList>
            <person name="Phan N.T."/>
            <person name="Danchin E.G.J."/>
            <person name="Klopp C."/>
            <person name="Perfus-Barbeoch L."/>
            <person name="Kozlowski D.K."/>
            <person name="Koutsovoulos G.D."/>
            <person name="Lopez-Roques C."/>
            <person name="Bouchez O."/>
            <person name="Zahm M."/>
            <person name="Besnard G."/>
            <person name="Bellafiore S."/>
        </authorList>
    </citation>
    <scope>NUCLEOTIDE SEQUENCE</scope>
    <source>
        <strain evidence="2">VN-18</strain>
    </source>
</reference>
<dbReference type="AlphaFoldDB" id="A0A8S9ZV44"/>
<dbReference type="Proteomes" id="UP000605970">
    <property type="component" value="Unassembled WGS sequence"/>
</dbReference>
<dbReference type="Gene3D" id="2.60.120.920">
    <property type="match status" value="1"/>
</dbReference>
<evidence type="ECO:0000313" key="3">
    <source>
        <dbReference type="Proteomes" id="UP000605970"/>
    </source>
</evidence>
<dbReference type="InterPro" id="IPR043136">
    <property type="entry name" value="B30.2/SPRY_sf"/>
</dbReference>
<keyword evidence="3" id="KW-1185">Reference proteome</keyword>
<dbReference type="OrthoDB" id="5903883at2759"/>
<evidence type="ECO:0000256" key="1">
    <source>
        <dbReference type="SAM" id="Coils"/>
    </source>
</evidence>
<proteinExistence type="predicted"/>
<name>A0A8S9ZV44_9BILA</name>
<sequence length="248" mass="28603">MTSSSSTFTSNSNLNREDSFSDLGDIMGERAETFSTTSQMSILYLFPFKDQDYVVLKKRIDELTLELKKMKEIKAVISNKWVIWYHSICCRNNCVRTETPNTTCGYGYGFIQITSNTNVKYNCRPIYDHNKEAKIQTDNCFKKPESTQLCLTCSNYILNYYEIKLKIEGRNPLIEIGFLNFIYLCLTPGYISYFDNILNKTKFINLSSSFSFNNEDIIGCGVVYPPPNINNNKLPYIFFTKNGELIGK</sequence>
<comment type="caution">
    <text evidence="2">The sequence shown here is derived from an EMBL/GenBank/DDBJ whole genome shotgun (WGS) entry which is preliminary data.</text>
</comment>
<protein>
    <submittedName>
        <fullName evidence="2">Uncharacterized protein</fullName>
    </submittedName>
</protein>
<keyword evidence="1" id="KW-0175">Coiled coil</keyword>
<evidence type="ECO:0000313" key="2">
    <source>
        <dbReference type="EMBL" id="KAF7637044.1"/>
    </source>
</evidence>
<gene>
    <name evidence="2" type="ORF">Mgra_00003433</name>
</gene>
<feature type="coiled-coil region" evidence="1">
    <location>
        <begin position="53"/>
        <end position="80"/>
    </location>
</feature>
<organism evidence="2 3">
    <name type="scientific">Meloidogyne graminicola</name>
    <dbReference type="NCBI Taxonomy" id="189291"/>
    <lineage>
        <taxon>Eukaryota</taxon>
        <taxon>Metazoa</taxon>
        <taxon>Ecdysozoa</taxon>
        <taxon>Nematoda</taxon>
        <taxon>Chromadorea</taxon>
        <taxon>Rhabditida</taxon>
        <taxon>Tylenchina</taxon>
        <taxon>Tylenchomorpha</taxon>
        <taxon>Tylenchoidea</taxon>
        <taxon>Meloidogynidae</taxon>
        <taxon>Meloidogyninae</taxon>
        <taxon>Meloidogyne</taxon>
    </lineage>
</organism>